<gene>
    <name evidence="1" type="ORF">DM02DRAFT_607931</name>
</gene>
<keyword evidence="2" id="KW-1185">Reference proteome</keyword>
<dbReference type="AlphaFoldDB" id="A0A2V1EDW3"/>
<protein>
    <submittedName>
        <fullName evidence="1">Uncharacterized protein</fullName>
    </submittedName>
</protein>
<organism evidence="1 2">
    <name type="scientific">Periconia macrospinosa</name>
    <dbReference type="NCBI Taxonomy" id="97972"/>
    <lineage>
        <taxon>Eukaryota</taxon>
        <taxon>Fungi</taxon>
        <taxon>Dikarya</taxon>
        <taxon>Ascomycota</taxon>
        <taxon>Pezizomycotina</taxon>
        <taxon>Dothideomycetes</taxon>
        <taxon>Pleosporomycetidae</taxon>
        <taxon>Pleosporales</taxon>
        <taxon>Massarineae</taxon>
        <taxon>Periconiaceae</taxon>
        <taxon>Periconia</taxon>
    </lineage>
</organism>
<sequence>MSNPICSSNRNSKSIFAFFLAQTFQLSLTSEKVHATQVPHLSSARTTSFPPPNVLPISIIFSPNQQLLRIILKL</sequence>
<dbReference type="Proteomes" id="UP000244855">
    <property type="component" value="Unassembled WGS sequence"/>
</dbReference>
<reference evidence="1 2" key="1">
    <citation type="journal article" date="2018" name="Sci. Rep.">
        <title>Comparative genomics provides insights into the lifestyle and reveals functional heterogeneity of dark septate endophytic fungi.</title>
        <authorList>
            <person name="Knapp D.G."/>
            <person name="Nemeth J.B."/>
            <person name="Barry K."/>
            <person name="Hainaut M."/>
            <person name="Henrissat B."/>
            <person name="Johnson J."/>
            <person name="Kuo A."/>
            <person name="Lim J.H.P."/>
            <person name="Lipzen A."/>
            <person name="Nolan M."/>
            <person name="Ohm R.A."/>
            <person name="Tamas L."/>
            <person name="Grigoriev I.V."/>
            <person name="Spatafora J.W."/>
            <person name="Nagy L.G."/>
            <person name="Kovacs G.M."/>
        </authorList>
    </citation>
    <scope>NUCLEOTIDE SEQUENCE [LARGE SCALE GENOMIC DNA]</scope>
    <source>
        <strain evidence="1 2">DSE2036</strain>
    </source>
</reference>
<proteinExistence type="predicted"/>
<evidence type="ECO:0000313" key="1">
    <source>
        <dbReference type="EMBL" id="PVI08546.1"/>
    </source>
</evidence>
<evidence type="ECO:0000313" key="2">
    <source>
        <dbReference type="Proteomes" id="UP000244855"/>
    </source>
</evidence>
<name>A0A2V1EDW3_9PLEO</name>
<accession>A0A2V1EDW3</accession>
<dbReference type="EMBL" id="KZ805300">
    <property type="protein sequence ID" value="PVI08546.1"/>
    <property type="molecule type" value="Genomic_DNA"/>
</dbReference>